<feature type="binding site" evidence="9">
    <location>
        <begin position="225"/>
        <end position="232"/>
    </location>
    <ligand>
        <name>GTP</name>
        <dbReference type="ChEBI" id="CHEBI:37565"/>
    </ligand>
</feature>
<name>A0ABW3U8Y7_9GAMM</name>
<keyword evidence="13" id="KW-1185">Reference proteome</keyword>
<dbReference type="InterPro" id="IPR003593">
    <property type="entry name" value="AAA+_ATPase"/>
</dbReference>
<evidence type="ECO:0000256" key="5">
    <source>
        <dbReference type="ARBA" id="ARBA00023134"/>
    </source>
</evidence>
<evidence type="ECO:0000256" key="8">
    <source>
        <dbReference type="ARBA" id="ARBA00048027"/>
    </source>
</evidence>
<evidence type="ECO:0000256" key="6">
    <source>
        <dbReference type="ARBA" id="ARBA00023136"/>
    </source>
</evidence>
<evidence type="ECO:0000313" key="13">
    <source>
        <dbReference type="Proteomes" id="UP001597264"/>
    </source>
</evidence>
<evidence type="ECO:0000256" key="1">
    <source>
        <dbReference type="ARBA" id="ARBA00022475"/>
    </source>
</evidence>
<dbReference type="Pfam" id="PF00448">
    <property type="entry name" value="SRP54"/>
    <property type="match status" value="1"/>
</dbReference>
<gene>
    <name evidence="9 12" type="primary">ftsY</name>
    <name evidence="12" type="ORF">ACFQ2X_09840</name>
</gene>
<keyword evidence="7 9" id="KW-0675">Receptor</keyword>
<comment type="function">
    <text evidence="9">Involved in targeting and insertion of nascent membrane proteins into the cytoplasmic membrane. Acts as a receptor for the complex formed by the signal recognition particle (SRP) and the ribosome-nascent chain (RNC). Interaction with SRP-RNC leads to the transfer of the RNC complex to the Sec translocase for insertion into the membrane, the hydrolysis of GTP by both Ffh and FtsY, and the dissociation of the SRP-FtsY complex into the individual components.</text>
</comment>
<keyword evidence="4 9" id="KW-0378">Hydrolase</keyword>
<feature type="compositionally biased region" description="Low complexity" evidence="10">
    <location>
        <begin position="40"/>
        <end position="52"/>
    </location>
</feature>
<dbReference type="SUPFAM" id="SSF47364">
    <property type="entry name" value="Domain of the SRP/SRP receptor G-proteins"/>
    <property type="match status" value="1"/>
</dbReference>
<feature type="domain" description="SRP54-type proteins GTP-binding" evidence="11">
    <location>
        <begin position="392"/>
        <end position="405"/>
    </location>
</feature>
<evidence type="ECO:0000256" key="10">
    <source>
        <dbReference type="SAM" id="MobiDB-lite"/>
    </source>
</evidence>
<feature type="binding site" evidence="9">
    <location>
        <begin position="307"/>
        <end position="311"/>
    </location>
    <ligand>
        <name>GTP</name>
        <dbReference type="ChEBI" id="CHEBI:37565"/>
    </ligand>
</feature>
<comment type="similarity">
    <text evidence="9">Belongs to the GTP-binding SRP family. FtsY subfamily.</text>
</comment>
<protein>
    <recommendedName>
        <fullName evidence="9">Signal recognition particle receptor FtsY</fullName>
        <shortName evidence="9">SRP receptor</shortName>
        <ecNumber evidence="9">3.6.5.4</ecNumber>
    </recommendedName>
</protein>
<comment type="subunit">
    <text evidence="9">Part of the signal recognition particle protein translocation system, which is composed of SRP and FtsY. SRP is a ribonucleoprotein composed of Ffh and a 4.5S RNA molecule.</text>
</comment>
<feature type="binding site" evidence="9">
    <location>
        <begin position="371"/>
        <end position="374"/>
    </location>
    <ligand>
        <name>GTP</name>
        <dbReference type="ChEBI" id="CHEBI:37565"/>
    </ligand>
</feature>
<dbReference type="Gene3D" id="1.20.120.140">
    <property type="entry name" value="Signal recognition particle SRP54, nucleotide-binding domain"/>
    <property type="match status" value="1"/>
</dbReference>
<feature type="compositionally biased region" description="Pro residues" evidence="10">
    <location>
        <begin position="89"/>
        <end position="99"/>
    </location>
</feature>
<dbReference type="InterPro" id="IPR000897">
    <property type="entry name" value="SRP54_GTPase_dom"/>
</dbReference>
<proteinExistence type="inferred from homology"/>
<evidence type="ECO:0000256" key="2">
    <source>
        <dbReference type="ARBA" id="ARBA00022490"/>
    </source>
</evidence>
<dbReference type="SUPFAM" id="SSF52540">
    <property type="entry name" value="P-loop containing nucleoside triphosphate hydrolases"/>
    <property type="match status" value="1"/>
</dbReference>
<keyword evidence="5 9" id="KW-0342">GTP-binding</keyword>
<evidence type="ECO:0000256" key="3">
    <source>
        <dbReference type="ARBA" id="ARBA00022741"/>
    </source>
</evidence>
<dbReference type="RefSeq" id="WP_230437079.1">
    <property type="nucleotide sequence ID" value="NZ_CP087715.1"/>
</dbReference>
<feature type="compositionally biased region" description="Acidic residues" evidence="10">
    <location>
        <begin position="16"/>
        <end position="28"/>
    </location>
</feature>
<feature type="region of interest" description="Disordered" evidence="10">
    <location>
        <begin position="1"/>
        <end position="112"/>
    </location>
</feature>
<dbReference type="InterPro" id="IPR004390">
    <property type="entry name" value="SR_rcpt_FtsY"/>
</dbReference>
<feature type="compositionally biased region" description="Low complexity" evidence="10">
    <location>
        <begin position="68"/>
        <end position="78"/>
    </location>
</feature>
<keyword evidence="2 9" id="KW-0963">Cytoplasm</keyword>
<sequence length="423" mass="45011">MIFDFLRKKKPKPDEAAEPVENGDETPETGESQAQDGEVSAESAPAEAPAEPEAAEAPDESADKPDAVSDAEPVAPAEPEQEGLKSVEPPQPEAEPVPAPQVQAAAPQVQEKPKKEGFFARIRRGLSRTSSQFAEGMGNLFLGAKEIDEDLMEELETQLLMADVGLDATTEIIDRLTDRVSRRELSNGEALYGALQEELAGLLDKVEAPLAIDPGKKPFVILVVGVNGVGKTTTIGKLAHRYLNEGKSVMLAAGDTFRAAAVEQLQVWGQRHNVPVVAQHTGADSASVIFDAIQSAQSRGVDVVIADTAGRLHNKSNLMEELSKVRRVMGKLDDSAPHETLLVLDAGTGQNALSQAETFKDSAGVSGLVLTKLDGTAKGGVIFALAQRLGIPVRFIGVGEQSEDLQPFVAKDFVAALFNRTQD</sequence>
<evidence type="ECO:0000256" key="9">
    <source>
        <dbReference type="HAMAP-Rule" id="MF_00920"/>
    </source>
</evidence>
<dbReference type="SMART" id="SM00962">
    <property type="entry name" value="SRP54"/>
    <property type="match status" value="1"/>
</dbReference>
<dbReference type="PROSITE" id="PS00300">
    <property type="entry name" value="SRP54"/>
    <property type="match status" value="1"/>
</dbReference>
<feature type="compositionally biased region" description="Low complexity" evidence="10">
    <location>
        <begin position="100"/>
        <end position="110"/>
    </location>
</feature>
<dbReference type="Proteomes" id="UP001597264">
    <property type="component" value="Unassembled WGS sequence"/>
</dbReference>
<comment type="catalytic activity">
    <reaction evidence="8 9">
        <text>GTP + H2O = GDP + phosphate + H(+)</text>
        <dbReference type="Rhea" id="RHEA:19669"/>
        <dbReference type="ChEBI" id="CHEBI:15377"/>
        <dbReference type="ChEBI" id="CHEBI:15378"/>
        <dbReference type="ChEBI" id="CHEBI:37565"/>
        <dbReference type="ChEBI" id="CHEBI:43474"/>
        <dbReference type="ChEBI" id="CHEBI:58189"/>
        <dbReference type="EC" id="3.6.5.4"/>
    </reaction>
</comment>
<dbReference type="Gene3D" id="3.40.50.300">
    <property type="entry name" value="P-loop containing nucleotide triphosphate hydrolases"/>
    <property type="match status" value="1"/>
</dbReference>
<reference evidence="13" key="1">
    <citation type="journal article" date="2019" name="Int. J. Syst. Evol. Microbiol.">
        <title>The Global Catalogue of Microorganisms (GCM) 10K type strain sequencing project: providing services to taxonomists for standard genome sequencing and annotation.</title>
        <authorList>
            <consortium name="The Broad Institute Genomics Platform"/>
            <consortium name="The Broad Institute Genome Sequencing Center for Infectious Disease"/>
            <person name="Wu L."/>
            <person name="Ma J."/>
        </authorList>
    </citation>
    <scope>NUCLEOTIDE SEQUENCE [LARGE SCALE GENOMIC DNA]</scope>
    <source>
        <strain evidence="13">CCUG 54356</strain>
    </source>
</reference>
<evidence type="ECO:0000313" key="12">
    <source>
        <dbReference type="EMBL" id="MFD1216902.1"/>
    </source>
</evidence>
<dbReference type="NCBIfam" id="TIGR00064">
    <property type="entry name" value="ftsY"/>
    <property type="match status" value="1"/>
</dbReference>
<keyword evidence="1 9" id="KW-1003">Cell membrane</keyword>
<dbReference type="PANTHER" id="PTHR43134:SF1">
    <property type="entry name" value="SIGNAL RECOGNITION PARTICLE RECEPTOR SUBUNIT ALPHA"/>
    <property type="match status" value="1"/>
</dbReference>
<evidence type="ECO:0000259" key="11">
    <source>
        <dbReference type="PROSITE" id="PS00300"/>
    </source>
</evidence>
<accession>A0ABW3U8Y7</accession>
<dbReference type="InterPro" id="IPR042101">
    <property type="entry name" value="SRP54_N_sf"/>
</dbReference>
<dbReference type="SMART" id="SM00382">
    <property type="entry name" value="AAA"/>
    <property type="match status" value="1"/>
</dbReference>
<keyword evidence="6 9" id="KW-0472">Membrane</keyword>
<organism evidence="12 13">
    <name type="scientific">Microbulbifer celer</name>
    <dbReference type="NCBI Taxonomy" id="435905"/>
    <lineage>
        <taxon>Bacteria</taxon>
        <taxon>Pseudomonadati</taxon>
        <taxon>Pseudomonadota</taxon>
        <taxon>Gammaproteobacteria</taxon>
        <taxon>Cellvibrionales</taxon>
        <taxon>Microbulbiferaceae</taxon>
        <taxon>Microbulbifer</taxon>
    </lineage>
</organism>
<evidence type="ECO:0000256" key="4">
    <source>
        <dbReference type="ARBA" id="ARBA00022801"/>
    </source>
</evidence>
<comment type="caution">
    <text evidence="12">The sequence shown here is derived from an EMBL/GenBank/DDBJ whole genome shotgun (WGS) entry which is preliminary data.</text>
</comment>
<dbReference type="InterPro" id="IPR013822">
    <property type="entry name" value="Signal_recog_particl_SRP54_hlx"/>
</dbReference>
<dbReference type="CDD" id="cd17874">
    <property type="entry name" value="FtsY"/>
    <property type="match status" value="1"/>
</dbReference>
<evidence type="ECO:0000256" key="7">
    <source>
        <dbReference type="ARBA" id="ARBA00023170"/>
    </source>
</evidence>
<dbReference type="EC" id="3.6.5.4" evidence="9"/>
<dbReference type="InterPro" id="IPR027417">
    <property type="entry name" value="P-loop_NTPase"/>
</dbReference>
<comment type="subcellular location">
    <subcellularLocation>
        <location evidence="9">Cell membrane</location>
        <topology evidence="9">Peripheral membrane protein</topology>
        <orientation evidence="9">Cytoplasmic side</orientation>
    </subcellularLocation>
    <subcellularLocation>
        <location evidence="9">Cytoplasm</location>
    </subcellularLocation>
</comment>
<dbReference type="PANTHER" id="PTHR43134">
    <property type="entry name" value="SIGNAL RECOGNITION PARTICLE RECEPTOR SUBUNIT ALPHA"/>
    <property type="match status" value="1"/>
</dbReference>
<dbReference type="Pfam" id="PF02881">
    <property type="entry name" value="SRP54_N"/>
    <property type="match status" value="1"/>
</dbReference>
<dbReference type="SMART" id="SM00963">
    <property type="entry name" value="SRP54_N"/>
    <property type="match status" value="1"/>
</dbReference>
<dbReference type="EMBL" id="JBHTLR010000008">
    <property type="protein sequence ID" value="MFD1216902.1"/>
    <property type="molecule type" value="Genomic_DNA"/>
</dbReference>
<dbReference type="HAMAP" id="MF_00920">
    <property type="entry name" value="FtsY"/>
    <property type="match status" value="1"/>
</dbReference>
<dbReference type="InterPro" id="IPR036225">
    <property type="entry name" value="SRP/SRP_N"/>
</dbReference>
<keyword evidence="3 9" id="KW-0547">Nucleotide-binding</keyword>